<dbReference type="SUPFAM" id="SSF51735">
    <property type="entry name" value="NAD(P)-binding Rossmann-fold domains"/>
    <property type="match status" value="1"/>
</dbReference>
<gene>
    <name evidence="2" type="ORF">CKO28_23240</name>
</gene>
<dbReference type="PANTHER" id="PTHR48079">
    <property type="entry name" value="PROTEIN YEEZ"/>
    <property type="match status" value="1"/>
</dbReference>
<dbReference type="Pfam" id="PF07993">
    <property type="entry name" value="NAD_binding_4"/>
    <property type="match status" value="1"/>
</dbReference>
<proteinExistence type="predicted"/>
<name>A0ABS1DLN6_9PROT</name>
<dbReference type="PANTHER" id="PTHR48079:SF6">
    <property type="entry name" value="NAD(P)-BINDING DOMAIN-CONTAINING PROTEIN-RELATED"/>
    <property type="match status" value="1"/>
</dbReference>
<dbReference type="RefSeq" id="WP_200343381.1">
    <property type="nucleotide sequence ID" value="NZ_NRRL01000129.1"/>
</dbReference>
<dbReference type="Proteomes" id="UP001296873">
    <property type="component" value="Unassembled WGS sequence"/>
</dbReference>
<protein>
    <recommendedName>
        <fullName evidence="1">Thioester reductase (TE) domain-containing protein</fullName>
    </recommendedName>
</protein>
<feature type="domain" description="Thioester reductase (TE)" evidence="1">
    <location>
        <begin position="6"/>
        <end position="245"/>
    </location>
</feature>
<dbReference type="InterPro" id="IPR036291">
    <property type="entry name" value="NAD(P)-bd_dom_sf"/>
</dbReference>
<sequence length="382" mass="42094">MTRFFVTGATGAVGSEVVARLLREGFEVVALIRASSREKFEQRSAELESYWLTSGVTERELGRFQGVWGDLGANRFGMELDDYNALAGNVTHVIHAAATVSTGLPIQQAREEICVPTVNILAFADLAWRQGQLEKLDYVSTIGVAGATRGRVPERRGLNPKRFHNTYERAKWEAECAVFAHTDGVPTTVHRPSMVVGDAKTGRVRRTQVFYHLSVFVAGLMTGGFVPKLRGLPIDVVPSDFVSAALVGSALDQSYSGRVLHLCAGSEKYLDADTLAAHVRESIARHDVDLPPLRQLPASVLQALVSSMRMAPQELIRRRAAAVDMFLTYARDRQTFGADKTQHLLASKNIYCPAARDILGPQIAQVEETFLAKRVQSKRRMM</sequence>
<dbReference type="EMBL" id="NRRL01000129">
    <property type="protein sequence ID" value="MBK1670931.1"/>
    <property type="molecule type" value="Genomic_DNA"/>
</dbReference>
<organism evidence="2 3">
    <name type="scientific">Rhodovibrio sodomensis</name>
    <dbReference type="NCBI Taxonomy" id="1088"/>
    <lineage>
        <taxon>Bacteria</taxon>
        <taxon>Pseudomonadati</taxon>
        <taxon>Pseudomonadota</taxon>
        <taxon>Alphaproteobacteria</taxon>
        <taxon>Rhodospirillales</taxon>
        <taxon>Rhodovibrionaceae</taxon>
        <taxon>Rhodovibrio</taxon>
    </lineage>
</organism>
<dbReference type="InterPro" id="IPR051783">
    <property type="entry name" value="NAD(P)-dependent_oxidoreduct"/>
</dbReference>
<dbReference type="InterPro" id="IPR013120">
    <property type="entry name" value="FAR_NAD-bd"/>
</dbReference>
<evidence type="ECO:0000313" key="3">
    <source>
        <dbReference type="Proteomes" id="UP001296873"/>
    </source>
</evidence>
<reference evidence="2 3" key="1">
    <citation type="journal article" date="2020" name="Microorganisms">
        <title>Osmotic Adaptation and Compatible Solute Biosynthesis of Phototrophic Bacteria as Revealed from Genome Analyses.</title>
        <authorList>
            <person name="Imhoff J.F."/>
            <person name="Rahn T."/>
            <person name="Kunzel S."/>
            <person name="Keller A."/>
            <person name="Neulinger S.C."/>
        </authorList>
    </citation>
    <scope>NUCLEOTIDE SEQUENCE [LARGE SCALE GENOMIC DNA]</scope>
    <source>
        <strain evidence="2 3">DSM 9895</strain>
    </source>
</reference>
<evidence type="ECO:0000313" key="2">
    <source>
        <dbReference type="EMBL" id="MBK1670931.1"/>
    </source>
</evidence>
<accession>A0ABS1DLN6</accession>
<evidence type="ECO:0000259" key="1">
    <source>
        <dbReference type="Pfam" id="PF07993"/>
    </source>
</evidence>
<comment type="caution">
    <text evidence="2">The sequence shown here is derived from an EMBL/GenBank/DDBJ whole genome shotgun (WGS) entry which is preliminary data.</text>
</comment>
<keyword evidence="3" id="KW-1185">Reference proteome</keyword>
<dbReference type="Gene3D" id="3.40.50.720">
    <property type="entry name" value="NAD(P)-binding Rossmann-like Domain"/>
    <property type="match status" value="1"/>
</dbReference>